<keyword evidence="3" id="KW-1185">Reference proteome</keyword>
<sequence length="138" mass="14388">MSSLASQTIVPTDTGFGRLTLTWGLVRGAAVAVDTIAIMADDTGTWDVGPSAWPQGNVTPSRSRDSRARRSPEITRIRAAPEGTRACCGEFVGPGPAGASHVACYASGRPVRGPAPARRTSRARIPNGRTSTTSEDLP</sequence>
<reference evidence="2 3" key="1">
    <citation type="submission" date="2019-07" db="EMBL/GenBank/DDBJ databases">
        <title>Whole genome shotgun sequence of Cellulomonas xylanilytica NBRC 101102.</title>
        <authorList>
            <person name="Hosoyama A."/>
            <person name="Uohara A."/>
            <person name="Ohji S."/>
            <person name="Ichikawa N."/>
        </authorList>
    </citation>
    <scope>NUCLEOTIDE SEQUENCE [LARGE SCALE GENOMIC DNA]</scope>
    <source>
        <strain evidence="2 3">NBRC 101102</strain>
    </source>
</reference>
<proteinExistence type="predicted"/>
<feature type="compositionally biased region" description="Basic and acidic residues" evidence="1">
    <location>
        <begin position="62"/>
        <end position="73"/>
    </location>
</feature>
<feature type="compositionally biased region" description="Polar residues" evidence="1">
    <location>
        <begin position="128"/>
        <end position="138"/>
    </location>
</feature>
<feature type="compositionally biased region" description="Low complexity" evidence="1">
    <location>
        <begin position="108"/>
        <end position="118"/>
    </location>
</feature>
<comment type="caution">
    <text evidence="2">The sequence shown here is derived from an EMBL/GenBank/DDBJ whole genome shotgun (WGS) entry which is preliminary data.</text>
</comment>
<feature type="region of interest" description="Disordered" evidence="1">
    <location>
        <begin position="107"/>
        <end position="138"/>
    </location>
</feature>
<organism evidence="2 3">
    <name type="scientific">Cellulomonas xylanilytica</name>
    <dbReference type="NCBI Taxonomy" id="233583"/>
    <lineage>
        <taxon>Bacteria</taxon>
        <taxon>Bacillati</taxon>
        <taxon>Actinomycetota</taxon>
        <taxon>Actinomycetes</taxon>
        <taxon>Micrococcales</taxon>
        <taxon>Cellulomonadaceae</taxon>
        <taxon>Cellulomonas</taxon>
    </lineage>
</organism>
<feature type="region of interest" description="Disordered" evidence="1">
    <location>
        <begin position="48"/>
        <end position="73"/>
    </location>
</feature>
<evidence type="ECO:0000256" key="1">
    <source>
        <dbReference type="SAM" id="MobiDB-lite"/>
    </source>
</evidence>
<evidence type="ECO:0000313" key="2">
    <source>
        <dbReference type="EMBL" id="GEK19704.1"/>
    </source>
</evidence>
<gene>
    <name evidence="2" type="ORF">CXY01_02240</name>
</gene>
<dbReference type="EMBL" id="BJUB01000001">
    <property type="protein sequence ID" value="GEK19704.1"/>
    <property type="molecule type" value="Genomic_DNA"/>
</dbReference>
<dbReference type="Proteomes" id="UP000321118">
    <property type="component" value="Unassembled WGS sequence"/>
</dbReference>
<name>A0A510UYE9_9CELL</name>
<evidence type="ECO:0000313" key="3">
    <source>
        <dbReference type="Proteomes" id="UP000321118"/>
    </source>
</evidence>
<dbReference type="AlphaFoldDB" id="A0A510UYE9"/>
<protein>
    <submittedName>
        <fullName evidence="2">Uncharacterized protein</fullName>
    </submittedName>
</protein>
<accession>A0A510UYE9</accession>